<comment type="caution">
    <text evidence="2">The sequence shown here is derived from an EMBL/GenBank/DDBJ whole genome shotgun (WGS) entry which is preliminary data.</text>
</comment>
<evidence type="ECO:0000313" key="2">
    <source>
        <dbReference type="EMBL" id="MDI6101617.1"/>
    </source>
</evidence>
<gene>
    <name evidence="2" type="ORF">QLQ12_23635</name>
</gene>
<dbReference type="RefSeq" id="WP_282762546.1">
    <property type="nucleotide sequence ID" value="NZ_JASCTH010000015.1"/>
</dbReference>
<accession>A0ABT6WPH4</accession>
<dbReference type="Gene3D" id="2.60.40.10">
    <property type="entry name" value="Immunoglobulins"/>
    <property type="match status" value="1"/>
</dbReference>
<dbReference type="EMBL" id="JASCTH010000015">
    <property type="protein sequence ID" value="MDI6101617.1"/>
    <property type="molecule type" value="Genomic_DNA"/>
</dbReference>
<dbReference type="InterPro" id="IPR013783">
    <property type="entry name" value="Ig-like_fold"/>
</dbReference>
<protein>
    <submittedName>
        <fullName evidence="2">IPT/TIG domain-containing protein</fullName>
    </submittedName>
</protein>
<proteinExistence type="predicted"/>
<keyword evidence="3" id="KW-1185">Reference proteome</keyword>
<name>A0ABT6WPH4_9ACTN</name>
<reference evidence="2 3" key="1">
    <citation type="submission" date="2023-05" db="EMBL/GenBank/DDBJ databases">
        <title>Actinoplanes sp. NEAU-A12 genome sequencing.</title>
        <authorList>
            <person name="Wang Z.-S."/>
        </authorList>
    </citation>
    <scope>NUCLEOTIDE SEQUENCE [LARGE SCALE GENOMIC DNA]</scope>
    <source>
        <strain evidence="2 3">NEAU-A12</strain>
    </source>
</reference>
<dbReference type="InterPro" id="IPR002909">
    <property type="entry name" value="IPT_dom"/>
</dbReference>
<dbReference type="CDD" id="cd00102">
    <property type="entry name" value="IPT"/>
    <property type="match status" value="1"/>
</dbReference>
<feature type="domain" description="IPT/TIG" evidence="1">
    <location>
        <begin position="271"/>
        <end position="358"/>
    </location>
</feature>
<organism evidence="2 3">
    <name type="scientific">Actinoplanes sandaracinus</name>
    <dbReference type="NCBI Taxonomy" id="3045177"/>
    <lineage>
        <taxon>Bacteria</taxon>
        <taxon>Bacillati</taxon>
        <taxon>Actinomycetota</taxon>
        <taxon>Actinomycetes</taxon>
        <taxon>Micromonosporales</taxon>
        <taxon>Micromonosporaceae</taxon>
        <taxon>Actinoplanes</taxon>
    </lineage>
</organism>
<evidence type="ECO:0000259" key="1">
    <source>
        <dbReference type="Pfam" id="PF01833"/>
    </source>
</evidence>
<evidence type="ECO:0000313" key="3">
    <source>
        <dbReference type="Proteomes" id="UP001241758"/>
    </source>
</evidence>
<dbReference type="Proteomes" id="UP001241758">
    <property type="component" value="Unassembled WGS sequence"/>
</dbReference>
<dbReference type="SUPFAM" id="SSF81296">
    <property type="entry name" value="E set domains"/>
    <property type="match status" value="1"/>
</dbReference>
<dbReference type="InterPro" id="IPR014756">
    <property type="entry name" value="Ig_E-set"/>
</dbReference>
<sequence length="380" mass="38491">MGSTLAPLEAQAGPITGTITITAPTNAKLPADTAKGVINLTVSGAAVPALSEDNVKDITLHDVDTNCQDLTNYVVTSATTISIKTPTLPSAGCDVSSGPESIVIEFTNLDTLTKVDALTFVAPPAIKAPDPGVFMPVVTEYSADLPIAQRKKRFLSTGGQTVRVYADPAFAFDPRTAAALKVNLGGKDGTEVKVFAGGGGLTAGTQLTSANVTDTVIGASGTTGTELGNYLTFKTTTGMSVDNDNLVITQNGVSKTFLAAATGTIDVVAGPYITAISPTFGKPNGGTTVTVTASGLDKTLTAGTDVKVFFCGKEATATAHNTGGTALVVTTPDVSNLSPGLGVGTYAGTCPVTITLPNATPSPYTSPLNAFSMFNFPNEA</sequence>
<dbReference type="Pfam" id="PF01833">
    <property type="entry name" value="TIG"/>
    <property type="match status" value="1"/>
</dbReference>